<feature type="transmembrane region" description="Helical" evidence="1">
    <location>
        <begin position="7"/>
        <end position="23"/>
    </location>
</feature>
<gene>
    <name evidence="2" type="ORF">MUS_3920</name>
</gene>
<evidence type="ECO:0000256" key="1">
    <source>
        <dbReference type="SAM" id="Phobius"/>
    </source>
</evidence>
<dbReference type="HOGENOM" id="CLU_3229095_0_0_9"/>
<dbReference type="AlphaFoldDB" id="I2CAV2"/>
<keyword evidence="1" id="KW-0812">Transmembrane</keyword>
<keyword evidence="1" id="KW-1133">Transmembrane helix</keyword>
<evidence type="ECO:0000313" key="2">
    <source>
        <dbReference type="EMBL" id="AFJ63776.1"/>
    </source>
</evidence>
<keyword evidence="1" id="KW-0472">Membrane</keyword>
<organism evidence="2 3">
    <name type="scientific">Bacillus amyloliquefaciens (strain Y2)</name>
    <name type="common">Bacillus amyloliquefaciens subsp. plantarum (strain B9601-Y2)</name>
    <dbReference type="NCBI Taxonomy" id="1155777"/>
    <lineage>
        <taxon>Bacteria</taxon>
        <taxon>Bacillati</taxon>
        <taxon>Bacillota</taxon>
        <taxon>Bacilli</taxon>
        <taxon>Bacillales</taxon>
        <taxon>Bacillaceae</taxon>
        <taxon>Bacillus</taxon>
        <taxon>Bacillus amyloliquefaciens group</taxon>
    </lineage>
</organism>
<reference evidence="2 3" key="1">
    <citation type="journal article" date="2012" name="J. Biotechnol.">
        <title>Genome sequence of the plant growth promoting strain Bacillus amyloliquefaciens subsp. plantarum B9601-Y2 and expression of mersacidin and other secondary metabolites.</title>
        <authorList>
            <person name="He P."/>
            <person name="Hao K."/>
            <person name="Blom J."/>
            <person name="Ruckert C."/>
            <person name="Vater J."/>
            <person name="Mao Z."/>
            <person name="Wu Y."/>
            <person name="Hou M."/>
            <person name="He P."/>
            <person name="He Y."/>
            <person name="Borriss R."/>
        </authorList>
    </citation>
    <scope>NUCLEOTIDE SEQUENCE [LARGE SCALE GENOMIC DNA]</scope>
    <source>
        <strain evidence="2">Y2</strain>
    </source>
</reference>
<name>I2CAV2_BACAY</name>
<protein>
    <submittedName>
        <fullName evidence="2">Uncharacterized protein</fullName>
    </submittedName>
</protein>
<accession>I2CAV2</accession>
<sequence length="43" mass="4829">MYKMADLLIIPFGWGGMLSHFLFQNKMPCLLQIKITDGKGGTL</sequence>
<dbReference type="Proteomes" id="UP000002878">
    <property type="component" value="Chromosome"/>
</dbReference>
<proteinExistence type="predicted"/>
<dbReference type="KEGG" id="bqy:MUS_3920"/>
<evidence type="ECO:0000313" key="3">
    <source>
        <dbReference type="Proteomes" id="UP000002878"/>
    </source>
</evidence>
<dbReference type="EMBL" id="CP003332">
    <property type="protein sequence ID" value="AFJ63776.1"/>
    <property type="molecule type" value="Genomic_DNA"/>
</dbReference>